<feature type="region of interest" description="Disordered" evidence="1">
    <location>
        <begin position="1"/>
        <end position="29"/>
    </location>
</feature>
<dbReference type="Proteomes" id="UP001176941">
    <property type="component" value="Chromosome 5"/>
</dbReference>
<dbReference type="EMBL" id="OX459941">
    <property type="protein sequence ID" value="CAI9176148.1"/>
    <property type="molecule type" value="Genomic_DNA"/>
</dbReference>
<feature type="compositionally biased region" description="Polar residues" evidence="1">
    <location>
        <begin position="206"/>
        <end position="220"/>
    </location>
</feature>
<feature type="region of interest" description="Disordered" evidence="1">
    <location>
        <begin position="199"/>
        <end position="244"/>
    </location>
</feature>
<accession>A0ABN8ZUB2</accession>
<feature type="compositionally biased region" description="Basic and acidic residues" evidence="1">
    <location>
        <begin position="72"/>
        <end position="82"/>
    </location>
</feature>
<protein>
    <submittedName>
        <fullName evidence="2">Uncharacterized protein</fullName>
    </submittedName>
</protein>
<gene>
    <name evidence="2" type="ORF">MRATA1EN1_LOCUS25110</name>
</gene>
<feature type="compositionally biased region" description="Polar residues" evidence="1">
    <location>
        <begin position="8"/>
        <end position="17"/>
    </location>
</feature>
<feature type="region of interest" description="Disordered" evidence="1">
    <location>
        <begin position="65"/>
        <end position="149"/>
    </location>
</feature>
<feature type="compositionally biased region" description="Low complexity" evidence="1">
    <location>
        <begin position="221"/>
        <end position="235"/>
    </location>
</feature>
<evidence type="ECO:0000256" key="1">
    <source>
        <dbReference type="SAM" id="MobiDB-lite"/>
    </source>
</evidence>
<sequence length="244" mass="25914">MRAAGGIQSPQPGNGPQSGAGPHQARRLTRKALQWEQAPPLFPLNVRPDTRTHCSHWPSVLTTGTLQSSLRTSEKVSRERQGLARPSPQLLRPPVWVRSPGRQALTKPGGARERPAGSRTWGTVLPRGQAGPAPHARALPPSRGLAGSPSRFCTTEASVATALSEKPSPRTNSLMLHAHLRCTPRVAGVKDACLRAHSGAAGRDPSYQSLLPNSRNTSGLRTEAATGPAGTAPRTQAYRTDSAR</sequence>
<keyword evidence="3" id="KW-1185">Reference proteome</keyword>
<proteinExistence type="predicted"/>
<evidence type="ECO:0000313" key="2">
    <source>
        <dbReference type="EMBL" id="CAI9176148.1"/>
    </source>
</evidence>
<name>A0ABN8ZUB2_RANTA</name>
<organism evidence="2 3">
    <name type="scientific">Rangifer tarandus platyrhynchus</name>
    <name type="common">Svalbard reindeer</name>
    <dbReference type="NCBI Taxonomy" id="3082113"/>
    <lineage>
        <taxon>Eukaryota</taxon>
        <taxon>Metazoa</taxon>
        <taxon>Chordata</taxon>
        <taxon>Craniata</taxon>
        <taxon>Vertebrata</taxon>
        <taxon>Euteleostomi</taxon>
        <taxon>Mammalia</taxon>
        <taxon>Eutheria</taxon>
        <taxon>Laurasiatheria</taxon>
        <taxon>Artiodactyla</taxon>
        <taxon>Ruminantia</taxon>
        <taxon>Pecora</taxon>
        <taxon>Cervidae</taxon>
        <taxon>Odocoileinae</taxon>
        <taxon>Rangifer</taxon>
    </lineage>
</organism>
<reference evidence="2" key="1">
    <citation type="submission" date="2023-04" db="EMBL/GenBank/DDBJ databases">
        <authorList>
            <consortium name="ELIXIR-Norway"/>
        </authorList>
    </citation>
    <scope>NUCLEOTIDE SEQUENCE [LARGE SCALE GENOMIC DNA]</scope>
</reference>
<evidence type="ECO:0000313" key="3">
    <source>
        <dbReference type="Proteomes" id="UP001176941"/>
    </source>
</evidence>